<dbReference type="InterPro" id="IPR029058">
    <property type="entry name" value="AB_hydrolase_fold"/>
</dbReference>
<dbReference type="Gene3D" id="3.40.50.1820">
    <property type="entry name" value="alpha/beta hydrolase"/>
    <property type="match status" value="1"/>
</dbReference>
<dbReference type="GeneID" id="71983823"/>
<dbReference type="InterPro" id="IPR053228">
    <property type="entry name" value="Stereospecific_Lipase"/>
</dbReference>
<evidence type="ECO:0000256" key="1">
    <source>
        <dbReference type="SAM" id="SignalP"/>
    </source>
</evidence>
<dbReference type="OrthoDB" id="4605274at2759"/>
<reference evidence="2" key="1">
    <citation type="submission" date="2021-12" db="EMBL/GenBank/DDBJ databases">
        <authorList>
            <person name="Zaccaron A."/>
            <person name="Stergiopoulos I."/>
        </authorList>
    </citation>
    <scope>NUCLEOTIDE SEQUENCE</scope>
    <source>
        <strain evidence="2">Race5_Kim</strain>
    </source>
</reference>
<dbReference type="AlphaFoldDB" id="A0A9Q8P8N2"/>
<feature type="signal peptide" evidence="1">
    <location>
        <begin position="1"/>
        <end position="23"/>
    </location>
</feature>
<keyword evidence="3" id="KW-1185">Reference proteome</keyword>
<gene>
    <name evidence="2" type="ORF">CLAFUR5_03945</name>
</gene>
<evidence type="ECO:0000313" key="2">
    <source>
        <dbReference type="EMBL" id="UJO17071.1"/>
    </source>
</evidence>
<name>A0A9Q8P8N2_PASFU</name>
<reference evidence="2" key="2">
    <citation type="journal article" date="2022" name="Microb. Genom.">
        <title>A chromosome-scale genome assembly of the tomato pathogen Cladosporium fulvum reveals a compartmentalized genome architecture and the presence of a dispensable chromosome.</title>
        <authorList>
            <person name="Zaccaron A.Z."/>
            <person name="Chen L.H."/>
            <person name="Samaras A."/>
            <person name="Stergiopoulos I."/>
        </authorList>
    </citation>
    <scope>NUCLEOTIDE SEQUENCE</scope>
    <source>
        <strain evidence="2">Race5_Kim</strain>
    </source>
</reference>
<keyword evidence="1" id="KW-0732">Signal</keyword>
<sequence>MLIGNMTMLKALLPLPLLTLATAHPHAALEQRDLVGNMVSHLGADGKNLAKVASALVEAIEATVPTATITSPAQASSVLSGIFATATNFLDTAPALIAAGFDPDDIQDIVEGYSPAQNSVNNTNPAPPKNIYPASPADAPYSLSESTLRSGIYIPPTFTYGKKPPVILFPGTGVAGGMTWAFTYGDQLAKEPNADPVWVNIPKFSLDDAQLTAEYAAYAMSYIGAITNRNTTIITFSQGSLNVQWALKYWPSTRSVITDFIALSPDYRGTVKAGLICPQSSPLGCTPSILQQKTMSKFVKTLLANGGGSAYVRTTNVRSATDQIVQPQAGPHPSGVLADARNVGVANYLVQDVCPASPAGTLVTHAGIIYNSLAFDLVLDVLNNGGPGQASRLNLPQTCSRVVAQGDSLNDLVAVESTFVVFLTNFAAYMPRTFVEPPIKAYAT</sequence>
<dbReference type="KEGG" id="ffu:CLAFUR5_03945"/>
<dbReference type="Proteomes" id="UP000756132">
    <property type="component" value="Chromosome 4"/>
</dbReference>
<accession>A0A9Q8P8N2</accession>
<evidence type="ECO:0000313" key="3">
    <source>
        <dbReference type="Proteomes" id="UP000756132"/>
    </source>
</evidence>
<proteinExistence type="predicted"/>
<dbReference type="PANTHER" id="PTHR37574:SF1">
    <property type="entry name" value="LIPASE B"/>
    <property type="match status" value="1"/>
</dbReference>
<dbReference type="SUPFAM" id="SSF53474">
    <property type="entry name" value="alpha/beta-Hydrolases"/>
    <property type="match status" value="1"/>
</dbReference>
<dbReference type="PANTHER" id="PTHR37574">
    <property type="entry name" value="LIPASE B"/>
    <property type="match status" value="1"/>
</dbReference>
<dbReference type="RefSeq" id="XP_047761437.1">
    <property type="nucleotide sequence ID" value="XM_047903093.1"/>
</dbReference>
<organism evidence="2 3">
    <name type="scientific">Passalora fulva</name>
    <name type="common">Tomato leaf mold</name>
    <name type="synonym">Cladosporium fulvum</name>
    <dbReference type="NCBI Taxonomy" id="5499"/>
    <lineage>
        <taxon>Eukaryota</taxon>
        <taxon>Fungi</taxon>
        <taxon>Dikarya</taxon>
        <taxon>Ascomycota</taxon>
        <taxon>Pezizomycotina</taxon>
        <taxon>Dothideomycetes</taxon>
        <taxon>Dothideomycetidae</taxon>
        <taxon>Mycosphaerellales</taxon>
        <taxon>Mycosphaerellaceae</taxon>
        <taxon>Fulvia</taxon>
    </lineage>
</organism>
<protein>
    <submittedName>
        <fullName evidence="2">Lipase B</fullName>
    </submittedName>
</protein>
<dbReference type="EMBL" id="CP090166">
    <property type="protein sequence ID" value="UJO17071.1"/>
    <property type="molecule type" value="Genomic_DNA"/>
</dbReference>
<feature type="chain" id="PRO_5040284722" evidence="1">
    <location>
        <begin position="24"/>
        <end position="444"/>
    </location>
</feature>